<feature type="binding site" evidence="5">
    <location>
        <position position="91"/>
    </location>
    <ligand>
        <name>[4Fe-4S] cluster</name>
        <dbReference type="ChEBI" id="CHEBI:49883"/>
        <note>4Fe-4S-S-AdoMet</note>
    </ligand>
</feature>
<keyword evidence="4 5" id="KW-0411">Iron-sulfur</keyword>
<protein>
    <submittedName>
        <fullName evidence="7">Radical SAM protein</fullName>
    </submittedName>
</protein>
<gene>
    <name evidence="7" type="ORF">COV72_02740</name>
</gene>
<organism evidence="7 8">
    <name type="scientific">Candidatus Ghiorseimicrobium undicola</name>
    <dbReference type="NCBI Taxonomy" id="1974746"/>
    <lineage>
        <taxon>Bacteria</taxon>
        <taxon>Pseudomonadati</taxon>
        <taxon>Candidatus Omnitrophota</taxon>
        <taxon>Candidatus Ghiorseimicrobium</taxon>
    </lineage>
</organism>
<dbReference type="Proteomes" id="UP000229641">
    <property type="component" value="Unassembled WGS sequence"/>
</dbReference>
<accession>A0A2H0LYT8</accession>
<dbReference type="PIRSF" id="PIRSF004869">
    <property type="entry name" value="PflX_prd"/>
    <property type="match status" value="1"/>
</dbReference>
<keyword evidence="1 5" id="KW-0949">S-adenosyl-L-methionine</keyword>
<dbReference type="GO" id="GO:0051536">
    <property type="term" value="F:iron-sulfur cluster binding"/>
    <property type="evidence" value="ECO:0007669"/>
    <property type="project" value="UniProtKB-KW"/>
</dbReference>
<dbReference type="InterPro" id="IPR058240">
    <property type="entry name" value="rSAM_sf"/>
</dbReference>
<dbReference type="EMBL" id="PCWA01000035">
    <property type="protein sequence ID" value="PIQ89558.1"/>
    <property type="molecule type" value="Genomic_DNA"/>
</dbReference>
<dbReference type="InterPro" id="IPR040085">
    <property type="entry name" value="MJ0674-like"/>
</dbReference>
<comment type="cofactor">
    <cofactor evidence="5">
        <name>[4Fe-4S] cluster</name>
        <dbReference type="ChEBI" id="CHEBI:49883"/>
    </cofactor>
    <text evidence="5">Binds 1 [4Fe-4S] cluster. The cluster is coordinated with 3 cysteines and an exchangeable S-adenosyl-L-methionine.</text>
</comment>
<dbReference type="SFLD" id="SFLDS00029">
    <property type="entry name" value="Radical_SAM"/>
    <property type="match status" value="1"/>
</dbReference>
<comment type="caution">
    <text evidence="7">The sequence shown here is derived from an EMBL/GenBank/DDBJ whole genome shotgun (WGS) entry which is preliminary data.</text>
</comment>
<evidence type="ECO:0000256" key="4">
    <source>
        <dbReference type="ARBA" id="ARBA00023014"/>
    </source>
</evidence>
<dbReference type="Gene3D" id="3.20.20.70">
    <property type="entry name" value="Aldolase class I"/>
    <property type="match status" value="1"/>
</dbReference>
<feature type="binding site" evidence="5">
    <location>
        <position position="84"/>
    </location>
    <ligand>
        <name>[4Fe-4S] cluster</name>
        <dbReference type="ChEBI" id="CHEBI:49883"/>
        <note>4Fe-4S-S-AdoMet</note>
    </ligand>
</feature>
<sequence length="320" mass="35932">MKEYPSYRNLYKTGELEKRAAKAMKIMESCSLCPKKCSVKRLENEKGACKTGKKSVVSSYFLHQGEEPPISGTRGSGTIFFTHCNLSCLYCQNYKLSQQGEGREVEDSELAEFMLELQKAGAHNINLVSPTHVLANILNALVIAAGDGLKIPIVYNTSGYELPQALKLLDGVVDIYLADMRYGEDDTAAAYSNARQYVFFNQSAVKEMLRQTKEAIINRDGIIERGLIIRHLVLPNKIAETEKILSFIKNELSAQCHISLMSQYFPSYRAGEFPELNRRITREEYQKAKDVMVKLGLSRGWIQEAGGLERFAGLNIKPNV</sequence>
<dbReference type="AlphaFoldDB" id="A0A2H0LYT8"/>
<evidence type="ECO:0000256" key="1">
    <source>
        <dbReference type="ARBA" id="ARBA00022691"/>
    </source>
</evidence>
<dbReference type="Pfam" id="PF04055">
    <property type="entry name" value="Radical_SAM"/>
    <property type="match status" value="1"/>
</dbReference>
<dbReference type="SUPFAM" id="SSF102114">
    <property type="entry name" value="Radical SAM enzymes"/>
    <property type="match status" value="1"/>
</dbReference>
<name>A0A2H0LYT8_9BACT</name>
<proteinExistence type="predicted"/>
<evidence type="ECO:0000256" key="2">
    <source>
        <dbReference type="ARBA" id="ARBA00022723"/>
    </source>
</evidence>
<feature type="domain" description="Radical SAM core" evidence="6">
    <location>
        <begin position="79"/>
        <end position="178"/>
    </location>
</feature>
<evidence type="ECO:0000256" key="5">
    <source>
        <dbReference type="PIRSR" id="PIRSR004869-50"/>
    </source>
</evidence>
<dbReference type="SFLD" id="SFLDG01099">
    <property type="entry name" value="Uncharacterised_Radical_SAM_Su"/>
    <property type="match status" value="1"/>
</dbReference>
<reference evidence="7 8" key="1">
    <citation type="submission" date="2017-09" db="EMBL/GenBank/DDBJ databases">
        <title>Depth-based differentiation of microbial function through sediment-hosted aquifers and enrichment of novel symbionts in the deep terrestrial subsurface.</title>
        <authorList>
            <person name="Probst A.J."/>
            <person name="Ladd B."/>
            <person name="Jarett J.K."/>
            <person name="Geller-Mcgrath D.E."/>
            <person name="Sieber C.M."/>
            <person name="Emerson J.B."/>
            <person name="Anantharaman K."/>
            <person name="Thomas B.C."/>
            <person name="Malmstrom R."/>
            <person name="Stieglmeier M."/>
            <person name="Klingl A."/>
            <person name="Woyke T."/>
            <person name="Ryan C.M."/>
            <person name="Banfield J.F."/>
        </authorList>
    </citation>
    <scope>NUCLEOTIDE SEQUENCE [LARGE SCALE GENOMIC DNA]</scope>
    <source>
        <strain evidence="7">CG11_big_fil_rev_8_21_14_0_20_42_13</strain>
    </source>
</reference>
<dbReference type="InterPro" id="IPR007197">
    <property type="entry name" value="rSAM"/>
</dbReference>
<evidence type="ECO:0000256" key="3">
    <source>
        <dbReference type="ARBA" id="ARBA00023004"/>
    </source>
</evidence>
<evidence type="ECO:0000313" key="7">
    <source>
        <dbReference type="EMBL" id="PIQ89558.1"/>
    </source>
</evidence>
<dbReference type="PANTHER" id="PTHR43075">
    <property type="entry name" value="FORMATE LYASE ACTIVATING ENZYME, PUTATIVE (AFU_ORTHOLOGUE AFUA_2G15630)-RELATED"/>
    <property type="match status" value="1"/>
</dbReference>
<evidence type="ECO:0000313" key="8">
    <source>
        <dbReference type="Proteomes" id="UP000229641"/>
    </source>
</evidence>
<dbReference type="InterPro" id="IPR016431">
    <property type="entry name" value="Pyrv-formate_lyase-activ_prd"/>
</dbReference>
<dbReference type="PANTHER" id="PTHR43075:SF1">
    <property type="entry name" value="FORMATE LYASE ACTIVATING ENZYME, PUTATIVE (AFU_ORTHOLOGUE AFUA_2G15630)-RELATED"/>
    <property type="match status" value="1"/>
</dbReference>
<dbReference type="GO" id="GO:0003824">
    <property type="term" value="F:catalytic activity"/>
    <property type="evidence" value="ECO:0007669"/>
    <property type="project" value="InterPro"/>
</dbReference>
<keyword evidence="3 5" id="KW-0408">Iron</keyword>
<feature type="binding site" evidence="5">
    <location>
        <position position="88"/>
    </location>
    <ligand>
        <name>[4Fe-4S] cluster</name>
        <dbReference type="ChEBI" id="CHEBI:49883"/>
        <note>4Fe-4S-S-AdoMet</note>
    </ligand>
</feature>
<evidence type="ECO:0000259" key="6">
    <source>
        <dbReference type="Pfam" id="PF04055"/>
    </source>
</evidence>
<keyword evidence="2 5" id="KW-0479">Metal-binding</keyword>
<dbReference type="GO" id="GO:0046872">
    <property type="term" value="F:metal ion binding"/>
    <property type="evidence" value="ECO:0007669"/>
    <property type="project" value="UniProtKB-KW"/>
</dbReference>
<dbReference type="InterPro" id="IPR013785">
    <property type="entry name" value="Aldolase_TIM"/>
</dbReference>